<feature type="compositionally biased region" description="Low complexity" evidence="1">
    <location>
        <begin position="53"/>
        <end position="64"/>
    </location>
</feature>
<name>A0A158KSF1_9BURK</name>
<sequence length="128" mass="14356">MRSELLKMVWKLLRPIIEDALKDLLKLAVDRITKFVTDLQRERAEQAKRKADAAAAASKANADSDPIEAARQAGKEEAWREIAEHYKRDIEALRGELAQVRAALQSSGNARLNEVEAHEIPRLASDSK</sequence>
<feature type="region of interest" description="Disordered" evidence="1">
    <location>
        <begin position="46"/>
        <end position="74"/>
    </location>
</feature>
<gene>
    <name evidence="2" type="ORF">AWB67_06564</name>
</gene>
<evidence type="ECO:0000313" key="2">
    <source>
        <dbReference type="EMBL" id="SAL84004.1"/>
    </source>
</evidence>
<evidence type="ECO:0000313" key="3">
    <source>
        <dbReference type="Proteomes" id="UP000054925"/>
    </source>
</evidence>
<evidence type="ECO:0000256" key="1">
    <source>
        <dbReference type="SAM" id="MobiDB-lite"/>
    </source>
</evidence>
<dbReference type="AlphaFoldDB" id="A0A158KSF1"/>
<dbReference type="EMBL" id="FCOL02000111">
    <property type="protein sequence ID" value="SAL84004.1"/>
    <property type="molecule type" value="Genomic_DNA"/>
</dbReference>
<protein>
    <submittedName>
        <fullName evidence="2">Uncharacterized protein</fullName>
    </submittedName>
</protein>
<keyword evidence="3" id="KW-1185">Reference proteome</keyword>
<reference evidence="2" key="1">
    <citation type="submission" date="2016-01" db="EMBL/GenBank/DDBJ databases">
        <authorList>
            <person name="Peeters C."/>
        </authorList>
    </citation>
    <scope>NUCLEOTIDE SEQUENCE [LARGE SCALE GENOMIC DNA]</scope>
    <source>
        <strain evidence="2">LMG 22937</strain>
    </source>
</reference>
<comment type="caution">
    <text evidence="2">The sequence shown here is derived from an EMBL/GenBank/DDBJ whole genome shotgun (WGS) entry which is preliminary data.</text>
</comment>
<organism evidence="2 3">
    <name type="scientific">Caballeronia terrestris</name>
    <dbReference type="NCBI Taxonomy" id="1226301"/>
    <lineage>
        <taxon>Bacteria</taxon>
        <taxon>Pseudomonadati</taxon>
        <taxon>Pseudomonadota</taxon>
        <taxon>Betaproteobacteria</taxon>
        <taxon>Burkholderiales</taxon>
        <taxon>Burkholderiaceae</taxon>
        <taxon>Caballeronia</taxon>
    </lineage>
</organism>
<dbReference type="RefSeq" id="WP_159965052.1">
    <property type="nucleotide sequence ID" value="NZ_FCOL02000111.1"/>
</dbReference>
<dbReference type="OrthoDB" id="9840534at2"/>
<accession>A0A158KSF1</accession>
<proteinExistence type="predicted"/>
<dbReference type="Proteomes" id="UP000054925">
    <property type="component" value="Unassembled WGS sequence"/>
</dbReference>